<dbReference type="AlphaFoldDB" id="A0A372FTE4"/>
<accession>A0A372FTE4</accession>
<comment type="caution">
    <text evidence="1">The sequence shown here is derived from an EMBL/GenBank/DDBJ whole genome shotgun (WGS) entry which is preliminary data.</text>
</comment>
<proteinExistence type="predicted"/>
<name>A0A372FTE4_9ACTN</name>
<protein>
    <submittedName>
        <fullName evidence="1">Uncharacterized protein</fullName>
    </submittedName>
</protein>
<keyword evidence="2" id="KW-1185">Reference proteome</keyword>
<evidence type="ECO:0000313" key="2">
    <source>
        <dbReference type="Proteomes" id="UP000262621"/>
    </source>
</evidence>
<dbReference type="EMBL" id="QVFU01000044">
    <property type="protein sequence ID" value="RFS43790.1"/>
    <property type="molecule type" value="Genomic_DNA"/>
</dbReference>
<organism evidence="1 2">
    <name type="scientific">Micromonospora craniellae</name>
    <dbReference type="NCBI Taxonomy" id="2294034"/>
    <lineage>
        <taxon>Bacteria</taxon>
        <taxon>Bacillati</taxon>
        <taxon>Actinomycetota</taxon>
        <taxon>Actinomycetes</taxon>
        <taxon>Micromonosporales</taxon>
        <taxon>Micromonosporaceae</taxon>
        <taxon>Micromonospora</taxon>
    </lineage>
</organism>
<evidence type="ECO:0000313" key="1">
    <source>
        <dbReference type="EMBL" id="RFS43790.1"/>
    </source>
</evidence>
<gene>
    <name evidence="1" type="ORF">D0Q02_25620</name>
</gene>
<reference evidence="1 2" key="1">
    <citation type="submission" date="2018-08" db="EMBL/GenBank/DDBJ databases">
        <title>Verrucosispora craniellae sp. nov., isolated from a marine sponge in the South China Sea.</title>
        <authorList>
            <person name="Li L."/>
            <person name="Lin H.W."/>
        </authorList>
    </citation>
    <scope>NUCLEOTIDE SEQUENCE [LARGE SCALE GENOMIC DNA]</scope>
    <source>
        <strain evidence="1 2">LHW63014</strain>
    </source>
</reference>
<sequence length="93" mass="10485">MFVQQRATRVLQVLDQNANTRTTEVIHYSTTYVVNGNTPDEATRNAEKQKTDSNKILFEGLGKSVGILSTLMGFTDEEFGGQLKEHVALRRRL</sequence>
<dbReference type="Proteomes" id="UP000262621">
    <property type="component" value="Unassembled WGS sequence"/>
</dbReference>